<dbReference type="AlphaFoldDB" id="A0A266N8B1"/>
<reference evidence="1 2" key="1">
    <citation type="submission" date="2017-08" db="EMBL/GenBank/DDBJ databases">
        <title>Genomic and metabolic characterisation of spoilage-associated Pseudomonas species.</title>
        <authorList>
            <person name="Stanborough T."/>
            <person name="Fegan N."/>
            <person name="Powell S.M."/>
            <person name="Singh T."/>
            <person name="Tamplin M.L."/>
            <person name="Chandry P.S."/>
        </authorList>
    </citation>
    <scope>NUCLEOTIDE SEQUENCE [LARGE SCALE GENOMIC DNA]</scope>
    <source>
        <strain evidence="1 2">L1802</strain>
    </source>
</reference>
<proteinExistence type="predicted"/>
<organism evidence="1 2">
    <name type="scientific">Pseudomonas lundensis</name>
    <dbReference type="NCBI Taxonomy" id="86185"/>
    <lineage>
        <taxon>Bacteria</taxon>
        <taxon>Pseudomonadati</taxon>
        <taxon>Pseudomonadota</taxon>
        <taxon>Gammaproteobacteria</taxon>
        <taxon>Pseudomonadales</taxon>
        <taxon>Pseudomonadaceae</taxon>
        <taxon>Pseudomonas</taxon>
    </lineage>
</organism>
<evidence type="ECO:0000313" key="1">
    <source>
        <dbReference type="EMBL" id="OZY58686.1"/>
    </source>
</evidence>
<name>A0A266N8B1_9PSED</name>
<comment type="caution">
    <text evidence="1">The sequence shown here is derived from an EMBL/GenBank/DDBJ whole genome shotgun (WGS) entry which is preliminary data.</text>
</comment>
<evidence type="ECO:0000313" key="2">
    <source>
        <dbReference type="Proteomes" id="UP000215788"/>
    </source>
</evidence>
<protein>
    <submittedName>
        <fullName evidence="1">Uncharacterized protein</fullName>
    </submittedName>
</protein>
<accession>A0A266N8B1</accession>
<gene>
    <name evidence="1" type="ORF">CJF39_14865</name>
</gene>
<sequence>MAFMDLTDRDIEFRSQTYDLPDPLNTRDVNPLWLILASYLRDAHMASGMSESEREWRGWMPANALYAQAQGAYLRLIEATTGQKNMTV</sequence>
<dbReference type="EMBL" id="NQKI01000023">
    <property type="protein sequence ID" value="OZY58686.1"/>
    <property type="molecule type" value="Genomic_DNA"/>
</dbReference>
<dbReference type="RefSeq" id="WP_094994099.1">
    <property type="nucleotide sequence ID" value="NZ_NQKI01000023.1"/>
</dbReference>
<dbReference type="OrthoDB" id="6154575at2"/>
<dbReference type="Proteomes" id="UP000215788">
    <property type="component" value="Unassembled WGS sequence"/>
</dbReference>